<evidence type="ECO:0000313" key="3">
    <source>
        <dbReference type="Proteomes" id="UP001060368"/>
    </source>
</evidence>
<accession>A0A9E7PK46</accession>
<proteinExistence type="predicted"/>
<keyword evidence="1" id="KW-0812">Transmembrane</keyword>
<keyword evidence="1" id="KW-0472">Membrane</keyword>
<dbReference type="EMBL" id="CP096115">
    <property type="protein sequence ID" value="UUX91225.1"/>
    <property type="molecule type" value="Genomic_DNA"/>
</dbReference>
<dbReference type="KEGG" id="mend:L6E24_07485"/>
<feature type="transmembrane region" description="Helical" evidence="1">
    <location>
        <begin position="108"/>
        <end position="130"/>
    </location>
</feature>
<evidence type="ECO:0000256" key="1">
    <source>
        <dbReference type="SAM" id="Phobius"/>
    </source>
</evidence>
<protein>
    <submittedName>
        <fullName evidence="2">Uncharacterized protein</fullName>
    </submittedName>
</protein>
<sequence>MPDHRQEHLLIISAGEHIHNTYSITVQKYDPSHVFVLVEDEILNNHKDDSEILKKRKANIKKSIAEVKNRVDSDNRREFKLVRLSELHQDVIRDTILKIRNEHRDAAFSFNVTAGTALFSTSLFLMAVWLGGNVCITRTSDSLIELKIPKMSVTELENYPNLIRVVLVLGKKVRNKNDDISDGWIKNKDILIKLGVIKSSSDRPSGSDKVNQSRDMKRLKSWDLVEEKRSGRDVLYRLTSNGIFAYNIFKEQ</sequence>
<dbReference type="GeneID" id="74307531"/>
<keyword evidence="1" id="KW-1133">Transmembrane helix</keyword>
<evidence type="ECO:0000313" key="2">
    <source>
        <dbReference type="EMBL" id="UUX91225.1"/>
    </source>
</evidence>
<dbReference type="Proteomes" id="UP001060368">
    <property type="component" value="Chromosome"/>
</dbReference>
<dbReference type="RefSeq" id="WP_257741377.1">
    <property type="nucleotide sequence ID" value="NZ_CP096115.1"/>
</dbReference>
<name>A0A9E7PK46_9EURY</name>
<organism evidence="2 3">
    <name type="scientific">Methanoplanus endosymbiosus</name>
    <dbReference type="NCBI Taxonomy" id="33865"/>
    <lineage>
        <taxon>Archaea</taxon>
        <taxon>Methanobacteriati</taxon>
        <taxon>Methanobacteriota</taxon>
        <taxon>Stenosarchaea group</taxon>
        <taxon>Methanomicrobia</taxon>
        <taxon>Methanomicrobiales</taxon>
        <taxon>Methanomicrobiaceae</taxon>
        <taxon>Methanoplanus</taxon>
    </lineage>
</organism>
<reference evidence="2" key="1">
    <citation type="submission" date="2022-04" db="EMBL/GenBank/DDBJ databases">
        <title>Complete genome of Methanoplanus endosymbiosus DSM 3599.</title>
        <authorList>
            <person name="Chen S.-C."/>
            <person name="You Y.-T."/>
            <person name="Zhou Y.-Z."/>
            <person name="Lai M.-C."/>
        </authorList>
    </citation>
    <scope>NUCLEOTIDE SEQUENCE</scope>
    <source>
        <strain evidence="2">DSM 3599</strain>
    </source>
</reference>
<gene>
    <name evidence="2" type="ORF">L6E24_07485</name>
</gene>
<dbReference type="AlphaFoldDB" id="A0A9E7PK46"/>
<keyword evidence="3" id="KW-1185">Reference proteome</keyword>